<dbReference type="Proteomes" id="UP000199673">
    <property type="component" value="Unassembled WGS sequence"/>
</dbReference>
<accession>A0A1I7E0R4</accession>
<gene>
    <name evidence="1" type="ORF">SAMN04489724_4663</name>
</gene>
<dbReference type="Pfam" id="PF13366">
    <property type="entry name" value="PDDEXK_3"/>
    <property type="match status" value="1"/>
</dbReference>
<dbReference type="STRING" id="305507.SAMN04489724_4663"/>
<evidence type="ECO:0000313" key="2">
    <source>
        <dbReference type="Proteomes" id="UP000199673"/>
    </source>
</evidence>
<dbReference type="InterPro" id="IPR026350">
    <property type="entry name" value="GxxExxY"/>
</dbReference>
<dbReference type="OrthoDB" id="1119698at2"/>
<proteinExistence type="predicted"/>
<name>A0A1I7E0R4_9BACT</name>
<reference evidence="2" key="1">
    <citation type="submission" date="2016-10" db="EMBL/GenBank/DDBJ databases">
        <authorList>
            <person name="Varghese N."/>
            <person name="Submissions S."/>
        </authorList>
    </citation>
    <scope>NUCLEOTIDE SEQUENCE [LARGE SCALE GENOMIC DNA]</scope>
    <source>
        <strain evidence="2">DSM 23445</strain>
    </source>
</reference>
<dbReference type="EMBL" id="FPBF01000009">
    <property type="protein sequence ID" value="SFU17506.1"/>
    <property type="molecule type" value="Genomic_DNA"/>
</dbReference>
<dbReference type="NCBIfam" id="TIGR04256">
    <property type="entry name" value="GxxExxY"/>
    <property type="match status" value="1"/>
</dbReference>
<organism evidence="1 2">
    <name type="scientific">Algoriphagus locisalis</name>
    <dbReference type="NCBI Taxonomy" id="305507"/>
    <lineage>
        <taxon>Bacteria</taxon>
        <taxon>Pseudomonadati</taxon>
        <taxon>Bacteroidota</taxon>
        <taxon>Cytophagia</taxon>
        <taxon>Cytophagales</taxon>
        <taxon>Cyclobacteriaceae</taxon>
        <taxon>Algoriphagus</taxon>
    </lineage>
</organism>
<dbReference type="AlphaFoldDB" id="A0A1I7E0R4"/>
<dbReference type="RefSeq" id="WP_091697744.1">
    <property type="nucleotide sequence ID" value="NZ_FPBF01000009.1"/>
</dbReference>
<evidence type="ECO:0000313" key="1">
    <source>
        <dbReference type="EMBL" id="SFU17506.1"/>
    </source>
</evidence>
<protein>
    <submittedName>
        <fullName evidence="1">GxxExxY protein</fullName>
    </submittedName>
</protein>
<keyword evidence="2" id="KW-1185">Reference proteome</keyword>
<sequence length="138" mass="15789">MVPTQKSIDKLSYQIIGAAIEVHKHLGPGLLESVYHKCLAIELESREIKFNSELIIPIEYKGHIVDTQLRCDFLVENLIVVEIKSVSEIPPIHQAQIINYLNLLKAPKGILINFNVVNIFHHGQKTFINKYYELLDSE</sequence>